<dbReference type="SUPFAM" id="SSF89550">
    <property type="entry name" value="PHP domain-like"/>
    <property type="match status" value="1"/>
</dbReference>
<dbReference type="InterPro" id="IPR003141">
    <property type="entry name" value="Pol/His_phosphatase_N"/>
</dbReference>
<dbReference type="GO" id="GO:0016791">
    <property type="term" value="F:phosphatase activity"/>
    <property type="evidence" value="ECO:0007669"/>
    <property type="project" value="UniProtKB-UniRule"/>
</dbReference>
<evidence type="ECO:0000259" key="5">
    <source>
        <dbReference type="SMART" id="SM00481"/>
    </source>
</evidence>
<feature type="binding site" evidence="4">
    <location>
        <position position="16"/>
    </location>
    <ligand>
        <name>Zn(2+)</name>
        <dbReference type="ChEBI" id="CHEBI:29105"/>
        <label>2</label>
    </ligand>
</feature>
<dbReference type="Pfam" id="PF02811">
    <property type="entry name" value="PHP"/>
    <property type="match status" value="1"/>
</dbReference>
<accession>A0A0C1UAC6</accession>
<dbReference type="RefSeq" id="WP_039636492.1">
    <property type="nucleotide sequence ID" value="NZ_AYSO01000020.1"/>
</dbReference>
<feature type="binding site" evidence="4">
    <location>
        <position position="132"/>
    </location>
    <ligand>
        <name>Zn(2+)</name>
        <dbReference type="ChEBI" id="CHEBI:29105"/>
        <label>3</label>
    </ligand>
</feature>
<gene>
    <name evidence="6" type="ORF">U732_570</name>
</gene>
<dbReference type="NCBIfam" id="NF006702">
    <property type="entry name" value="PRK09248.1"/>
    <property type="match status" value="1"/>
</dbReference>
<comment type="similarity">
    <text evidence="4">Belongs to the PHP family.</text>
</comment>
<evidence type="ECO:0000256" key="1">
    <source>
        <dbReference type="ARBA" id="ARBA00022723"/>
    </source>
</evidence>
<protein>
    <submittedName>
        <fullName evidence="6">PHP domain protein</fullName>
    </submittedName>
</protein>
<reference evidence="6 7" key="1">
    <citation type="journal article" date="2015" name="Infect. Genet. Evol.">
        <title>Genomic sequences of six botulinum neurotoxin-producing strains representing three clostridial species illustrate the mobility and diversity of botulinum neurotoxin genes.</title>
        <authorList>
            <person name="Smith T.J."/>
            <person name="Hill K.K."/>
            <person name="Xie G."/>
            <person name="Foley B.T."/>
            <person name="Williamson C.H."/>
            <person name="Foster J.T."/>
            <person name="Johnson S.L."/>
            <person name="Chertkov O."/>
            <person name="Teshima H."/>
            <person name="Gibbons H.S."/>
            <person name="Johnsky L.A."/>
            <person name="Karavis M.A."/>
            <person name="Smith L.A."/>
        </authorList>
    </citation>
    <scope>NUCLEOTIDE SEQUENCE [LARGE SCALE GENOMIC DNA]</scope>
    <source>
        <strain evidence="6 7">CDC 2741</strain>
    </source>
</reference>
<dbReference type="OrthoDB" id="9808747at2"/>
<comment type="cofactor">
    <cofactor evidence="4">
        <name>Zn(2+)</name>
        <dbReference type="ChEBI" id="CHEBI:29105"/>
    </cofactor>
    <text evidence="4">Binds 3 Zn(2+) ions per subunit.</text>
</comment>
<evidence type="ECO:0000256" key="3">
    <source>
        <dbReference type="ARBA" id="ARBA00022833"/>
    </source>
</evidence>
<keyword evidence="2 4" id="KW-0378">Hydrolase</keyword>
<keyword evidence="3 4" id="KW-0862">Zinc</keyword>
<feature type="binding site" evidence="4">
    <location>
        <position position="102"/>
    </location>
    <ligand>
        <name>Zn(2+)</name>
        <dbReference type="ChEBI" id="CHEBI:29105"/>
        <label>3</label>
    </ligand>
</feature>
<dbReference type="GO" id="GO:0008270">
    <property type="term" value="F:zinc ion binding"/>
    <property type="evidence" value="ECO:0007669"/>
    <property type="project" value="UniProtKB-UniRule"/>
</dbReference>
<evidence type="ECO:0000313" key="6">
    <source>
        <dbReference type="EMBL" id="KIE44500.1"/>
    </source>
</evidence>
<feature type="binding site" evidence="4">
    <location>
        <position position="8"/>
    </location>
    <ligand>
        <name>Zn(2+)</name>
        <dbReference type="ChEBI" id="CHEBI:29105"/>
        <label>1</label>
    </ligand>
</feature>
<dbReference type="PANTHER" id="PTHR36928:SF1">
    <property type="entry name" value="PHOSPHATASE YCDX-RELATED"/>
    <property type="match status" value="1"/>
</dbReference>
<keyword evidence="7" id="KW-1185">Reference proteome</keyword>
<comment type="caution">
    <text evidence="6">The sequence shown here is derived from an EMBL/GenBank/DDBJ whole genome shotgun (WGS) entry which is preliminary data.</text>
</comment>
<feature type="binding site" evidence="4">
    <location>
        <position position="195"/>
    </location>
    <ligand>
        <name>Zn(2+)</name>
        <dbReference type="ChEBI" id="CHEBI:29105"/>
        <label>2</label>
    </ligand>
</feature>
<evidence type="ECO:0000256" key="4">
    <source>
        <dbReference type="HAMAP-Rule" id="MF_01561"/>
    </source>
</evidence>
<dbReference type="InterPro" id="IPR023710">
    <property type="entry name" value="Phosphatase_YcdX_put"/>
</dbReference>
<dbReference type="InterPro" id="IPR050243">
    <property type="entry name" value="PHP_phosphatase"/>
</dbReference>
<dbReference type="InterPro" id="IPR016195">
    <property type="entry name" value="Pol/histidinol_Pase-like"/>
</dbReference>
<dbReference type="HAMAP" id="MF_01561">
    <property type="entry name" value="YcdX_phosphat"/>
    <property type="match status" value="1"/>
</dbReference>
<dbReference type="SMART" id="SM00481">
    <property type="entry name" value="POLIIIAc"/>
    <property type="match status" value="1"/>
</dbReference>
<dbReference type="EMBL" id="AYSO01000020">
    <property type="protein sequence ID" value="KIE44500.1"/>
    <property type="molecule type" value="Genomic_DNA"/>
</dbReference>
<proteinExistence type="inferred from homology"/>
<sequence length="239" mass="26802">MKCVVDVHTHTIASGHAYSTLLENIKEASNKRLKILGVSDHAPQMPGGPHLFHFANLDVTPRKLYGVKILRGCEANIIDYEGNIDIPERIGNKLDYMIASLHEVCIKPGTVEENTNALVKVMDNKNVMIIGHSGNPRFPIDAEKVVMRAKEKDIIIELNNSSLNGSRKGSDENCYKIGELCKKHGVRVIFGSDAHTCFNIGEFDSVKKLVRDIQMPDELIMNYDEKKFINYLQKKGKIV</sequence>
<dbReference type="CDD" id="cd07437">
    <property type="entry name" value="PHP_HisPPase_Ycdx_like"/>
    <property type="match status" value="1"/>
</dbReference>
<evidence type="ECO:0000313" key="7">
    <source>
        <dbReference type="Proteomes" id="UP000031366"/>
    </source>
</evidence>
<feature type="binding site" evidence="4">
    <location>
        <position position="41"/>
    </location>
    <ligand>
        <name>Zn(2+)</name>
        <dbReference type="ChEBI" id="CHEBI:29105"/>
        <label>2</label>
    </ligand>
</feature>
<feature type="binding site" evidence="4">
    <location>
        <position position="74"/>
    </location>
    <ligand>
        <name>Zn(2+)</name>
        <dbReference type="ChEBI" id="CHEBI:29105"/>
        <label>3</label>
    </ligand>
</feature>
<dbReference type="GO" id="GO:0005829">
    <property type="term" value="C:cytosol"/>
    <property type="evidence" value="ECO:0007669"/>
    <property type="project" value="TreeGrafter"/>
</dbReference>
<dbReference type="AlphaFoldDB" id="A0A0C1UAC6"/>
<dbReference type="Proteomes" id="UP000031366">
    <property type="component" value="Unassembled WGS sequence"/>
</dbReference>
<dbReference type="STRING" id="29341.RSJ17_05650"/>
<evidence type="ECO:0000256" key="2">
    <source>
        <dbReference type="ARBA" id="ARBA00022801"/>
    </source>
</evidence>
<dbReference type="Gene3D" id="3.20.20.140">
    <property type="entry name" value="Metal-dependent hydrolases"/>
    <property type="match status" value="1"/>
</dbReference>
<feature type="binding site" evidence="4">
    <location>
        <position position="193"/>
    </location>
    <ligand>
        <name>Zn(2+)</name>
        <dbReference type="ChEBI" id="CHEBI:29105"/>
        <label>1</label>
    </ligand>
</feature>
<feature type="domain" description="Polymerase/histidinol phosphatase N-terminal" evidence="5">
    <location>
        <begin position="5"/>
        <end position="79"/>
    </location>
</feature>
<feature type="binding site" evidence="4">
    <location>
        <position position="74"/>
    </location>
    <ligand>
        <name>Zn(2+)</name>
        <dbReference type="ChEBI" id="CHEBI:29105"/>
        <label>1</label>
    </ligand>
</feature>
<feature type="binding site" evidence="4">
    <location>
        <position position="10"/>
    </location>
    <ligand>
        <name>Zn(2+)</name>
        <dbReference type="ChEBI" id="CHEBI:29105"/>
        <label>1</label>
    </ligand>
</feature>
<dbReference type="PANTHER" id="PTHR36928">
    <property type="entry name" value="PHOSPHATASE YCDX-RELATED"/>
    <property type="match status" value="1"/>
</dbReference>
<keyword evidence="1 4" id="KW-0479">Metal-binding</keyword>
<organism evidence="6 7">
    <name type="scientific">Clostridium argentinense CDC 2741</name>
    <dbReference type="NCBI Taxonomy" id="1418104"/>
    <lineage>
        <taxon>Bacteria</taxon>
        <taxon>Bacillati</taxon>
        <taxon>Bacillota</taxon>
        <taxon>Clostridia</taxon>
        <taxon>Eubacteriales</taxon>
        <taxon>Clostridiaceae</taxon>
        <taxon>Clostridium</taxon>
    </lineage>
</organism>
<name>A0A0C1UAC6_9CLOT</name>
<dbReference type="InterPro" id="IPR004013">
    <property type="entry name" value="PHP_dom"/>
</dbReference>